<organism evidence="6 7">
    <name type="scientific">Acidihalobacter yilgarnensis</name>
    <dbReference type="NCBI Taxonomy" id="2819280"/>
    <lineage>
        <taxon>Bacteria</taxon>
        <taxon>Pseudomonadati</taxon>
        <taxon>Pseudomonadota</taxon>
        <taxon>Gammaproteobacteria</taxon>
        <taxon>Chromatiales</taxon>
        <taxon>Ectothiorhodospiraceae</taxon>
        <taxon>Acidihalobacter</taxon>
    </lineage>
</organism>
<dbReference type="Gene3D" id="1.25.20.10">
    <property type="entry name" value="Bacterial muramidases"/>
    <property type="match status" value="1"/>
</dbReference>
<dbReference type="PANTHER" id="PTHR37423">
    <property type="entry name" value="SOLUBLE LYTIC MUREIN TRANSGLYCOSYLASE-RELATED"/>
    <property type="match status" value="1"/>
</dbReference>
<dbReference type="SUPFAM" id="SSF53955">
    <property type="entry name" value="Lysozyme-like"/>
    <property type="match status" value="1"/>
</dbReference>
<feature type="signal peptide" evidence="3">
    <location>
        <begin position="1"/>
        <end position="26"/>
    </location>
</feature>
<dbReference type="Pfam" id="PF01464">
    <property type="entry name" value="SLT"/>
    <property type="match status" value="1"/>
</dbReference>
<dbReference type="Pfam" id="PF00760">
    <property type="entry name" value="Cucumo_coat"/>
    <property type="match status" value="1"/>
</dbReference>
<keyword evidence="2 3" id="KW-0732">Signal</keyword>
<dbReference type="GO" id="GO:0042597">
    <property type="term" value="C:periplasmic space"/>
    <property type="evidence" value="ECO:0007669"/>
    <property type="project" value="InterPro"/>
</dbReference>
<evidence type="ECO:0000256" key="3">
    <source>
        <dbReference type="SAM" id="SignalP"/>
    </source>
</evidence>
<evidence type="ECO:0000259" key="4">
    <source>
        <dbReference type="Pfam" id="PF01464"/>
    </source>
</evidence>
<reference evidence="7" key="1">
    <citation type="submission" date="2016-09" db="EMBL/GenBank/DDBJ databases">
        <title>Acidihalobacter prosperus F5.</title>
        <authorList>
            <person name="Khaleque H.N."/>
            <person name="Ramsay J.P."/>
            <person name="Kaksonen A.H."/>
            <person name="Boxall N.J."/>
            <person name="Watkin E.L.J."/>
        </authorList>
    </citation>
    <scope>NUCLEOTIDE SEQUENCE [LARGE SCALE GENOMIC DNA]</scope>
    <source>
        <strain evidence="7">F5</strain>
    </source>
</reference>
<name>A0A1D8IPU5_9GAMM</name>
<dbReference type="InterPro" id="IPR023346">
    <property type="entry name" value="Lysozyme-like_dom_sf"/>
</dbReference>
<dbReference type="AlphaFoldDB" id="A0A1D8IPU5"/>
<protein>
    <recommendedName>
        <fullName evidence="8">Transglycosylase SLT domain-containing protein</fullName>
    </recommendedName>
</protein>
<proteinExistence type="inferred from homology"/>
<dbReference type="Gene3D" id="1.10.530.10">
    <property type="match status" value="1"/>
</dbReference>
<dbReference type="SUPFAM" id="SSF48435">
    <property type="entry name" value="Bacterial muramidases"/>
    <property type="match status" value="1"/>
</dbReference>
<dbReference type="EMBL" id="CP017415">
    <property type="protein sequence ID" value="AOU98492.1"/>
    <property type="molecule type" value="Genomic_DNA"/>
</dbReference>
<dbReference type="Pfam" id="PF14718">
    <property type="entry name" value="SLT_L"/>
    <property type="match status" value="1"/>
</dbReference>
<comment type="similarity">
    <text evidence="1">Belongs to the transglycosylase Slt family.</text>
</comment>
<dbReference type="InterPro" id="IPR008258">
    <property type="entry name" value="Transglycosylase_SLT_dom_1"/>
</dbReference>
<feature type="domain" description="Transglycosylase SLT" evidence="4">
    <location>
        <begin position="482"/>
        <end position="593"/>
    </location>
</feature>
<dbReference type="Proteomes" id="UP000095401">
    <property type="component" value="Chromosome"/>
</dbReference>
<sequence length="668" mass="73518">MRAVLPRVLVVLALMITGLSTSVASADSAAQFKAALDALSTNQLDRFEALSRPLIGNILYPYLRYAYLEHEIEHVHRADIDAFLKANAKLPISNALHSDWLLELARRQDWTTFIAEDTGSGGGSRLACARVQALAATGHVDKALTLAKQLWLAGYSQPQSCDPVFSLLTQHDLLTPTLIRQRLLLALDARNISLARFLARKLPSAEQPLAARWLQVYETPSSLLGQPLHTLGPAPERDRILLAAFDHFARRDPAQARHLWVQVAIGKPTLPPAIRDEINRDIALNAAWDGLPQAQAWLDALPKGATNDIVRVWRVRVALRNGNWMATLKHIRAMPSAQRAEPNWQYWEARSLAALGQPAAAEKIARPLAKRFSYYGFLAADFLQSPYATGKPLPPTDPALQHKIAAHYLVRVAFALEKVDQHADAKAAWRAALRRFNAQERFAAAELAYRRGWAYGTYAAAARAGIRNASRLMFPFDQMPHIQAAASHNGLKPGLLLAVMRQESAFQTSVCSDKGACGLLQLLPSTACWIGRQTGLGDLTCSLKALSKPSVNIRAGANYLAYLFKQFDNDAVLALAAYNAGPRTVNRWLSAPAATKPGSARWLATLPYGETRNYVEAVLFNRVVYTRRLGPRSEVKGIQTAPRFASAKQDHRLADALLPQSLTPGVVR</sequence>
<dbReference type="KEGG" id="aprs:BI364_11485"/>
<feature type="domain" description="Lytic transglycosylase superhelical linker" evidence="5">
    <location>
        <begin position="410"/>
        <end position="465"/>
    </location>
</feature>
<evidence type="ECO:0000256" key="2">
    <source>
        <dbReference type="ARBA" id="ARBA00022729"/>
    </source>
</evidence>
<dbReference type="InterPro" id="IPR008939">
    <property type="entry name" value="Lytic_TGlycosylase_superhlx_U"/>
</dbReference>
<evidence type="ECO:0000313" key="6">
    <source>
        <dbReference type="EMBL" id="AOU98492.1"/>
    </source>
</evidence>
<dbReference type="RefSeq" id="WP_070078852.1">
    <property type="nucleotide sequence ID" value="NZ_CP017415.1"/>
</dbReference>
<evidence type="ECO:0000313" key="7">
    <source>
        <dbReference type="Proteomes" id="UP000095401"/>
    </source>
</evidence>
<gene>
    <name evidence="6" type="ORF">BI364_11485</name>
</gene>
<accession>A0A1D8IPU5</accession>
<dbReference type="GO" id="GO:0004553">
    <property type="term" value="F:hydrolase activity, hydrolyzing O-glycosyl compounds"/>
    <property type="evidence" value="ECO:0007669"/>
    <property type="project" value="InterPro"/>
</dbReference>
<evidence type="ECO:0008006" key="8">
    <source>
        <dbReference type="Google" id="ProtNLM"/>
    </source>
</evidence>
<feature type="chain" id="PRO_5009108337" description="Transglycosylase SLT domain-containing protein" evidence="3">
    <location>
        <begin position="27"/>
        <end position="668"/>
    </location>
</feature>
<dbReference type="InterPro" id="IPR012289">
    <property type="entry name" value="Lytic_TGlycosylase_superhlx_L"/>
</dbReference>
<evidence type="ECO:0000256" key="1">
    <source>
        <dbReference type="ARBA" id="ARBA00007734"/>
    </source>
</evidence>
<dbReference type="CDD" id="cd13401">
    <property type="entry name" value="Slt70-like"/>
    <property type="match status" value="1"/>
</dbReference>
<evidence type="ECO:0000259" key="5">
    <source>
        <dbReference type="Pfam" id="PF14718"/>
    </source>
</evidence>
<keyword evidence="7" id="KW-1185">Reference proteome</keyword>
<dbReference type="PANTHER" id="PTHR37423:SF5">
    <property type="entry name" value="SOLUBLE LYTIC MUREIN TRANSGLYCOSYLASE"/>
    <property type="match status" value="1"/>
</dbReference>